<proteinExistence type="predicted"/>
<sequence>MKYQKPSVQCHVCERFPVLSATAEIVAFSGFHCQKDGEPQQPILCSSEKGLGPVDWSSFLVIVAMAGERILLPWFPIGLLTELHQDHRGRREIEADIVNETEGQKTSSRKKVTKIGAVSPVYPITKQSEEREDD</sequence>
<name>A0A2A6BRM8_PRIPA</name>
<reference evidence="1" key="2">
    <citation type="submission" date="2022-06" db="UniProtKB">
        <authorList>
            <consortium name="EnsemblMetazoa"/>
        </authorList>
    </citation>
    <scope>IDENTIFICATION</scope>
    <source>
        <strain evidence="1">PS312</strain>
    </source>
</reference>
<gene>
    <name evidence="1" type="primary">WBGene00284202</name>
</gene>
<dbReference type="EnsemblMetazoa" id="PPA45833.1">
    <property type="protein sequence ID" value="PPA45833.1"/>
    <property type="gene ID" value="WBGene00284202"/>
</dbReference>
<dbReference type="AlphaFoldDB" id="A0A2A6BRM8"/>
<dbReference type="Proteomes" id="UP000005239">
    <property type="component" value="Unassembled WGS sequence"/>
</dbReference>
<accession>A0A2A6BRM8</accession>
<organism evidence="1 2">
    <name type="scientific">Pristionchus pacificus</name>
    <name type="common">Parasitic nematode worm</name>
    <dbReference type="NCBI Taxonomy" id="54126"/>
    <lineage>
        <taxon>Eukaryota</taxon>
        <taxon>Metazoa</taxon>
        <taxon>Ecdysozoa</taxon>
        <taxon>Nematoda</taxon>
        <taxon>Chromadorea</taxon>
        <taxon>Rhabditida</taxon>
        <taxon>Rhabditina</taxon>
        <taxon>Diplogasteromorpha</taxon>
        <taxon>Diplogasteroidea</taxon>
        <taxon>Neodiplogasteridae</taxon>
        <taxon>Pristionchus</taxon>
    </lineage>
</organism>
<reference evidence="2" key="1">
    <citation type="journal article" date="2008" name="Nat. Genet.">
        <title>The Pristionchus pacificus genome provides a unique perspective on nematode lifestyle and parasitism.</title>
        <authorList>
            <person name="Dieterich C."/>
            <person name="Clifton S.W."/>
            <person name="Schuster L.N."/>
            <person name="Chinwalla A."/>
            <person name="Delehaunty K."/>
            <person name="Dinkelacker I."/>
            <person name="Fulton L."/>
            <person name="Fulton R."/>
            <person name="Godfrey J."/>
            <person name="Minx P."/>
            <person name="Mitreva M."/>
            <person name="Roeseler W."/>
            <person name="Tian H."/>
            <person name="Witte H."/>
            <person name="Yang S.P."/>
            <person name="Wilson R.K."/>
            <person name="Sommer R.J."/>
        </authorList>
    </citation>
    <scope>NUCLEOTIDE SEQUENCE [LARGE SCALE GENOMIC DNA]</scope>
    <source>
        <strain evidence="2">PS312</strain>
    </source>
</reference>
<evidence type="ECO:0000313" key="1">
    <source>
        <dbReference type="EnsemblMetazoa" id="PPA45833.1"/>
    </source>
</evidence>
<accession>A0A8R1V1V8</accession>
<protein>
    <submittedName>
        <fullName evidence="1">Uncharacterized protein</fullName>
    </submittedName>
</protein>
<evidence type="ECO:0000313" key="2">
    <source>
        <dbReference type="Proteomes" id="UP000005239"/>
    </source>
</evidence>
<keyword evidence="2" id="KW-1185">Reference proteome</keyword>